<accession>A0A7Y7U4X2</accession>
<dbReference type="EMBL" id="JABKAU010000008">
    <property type="protein sequence ID" value="NVO30717.1"/>
    <property type="molecule type" value="Genomic_DNA"/>
</dbReference>
<reference evidence="2 3" key="1">
    <citation type="submission" date="2020-05" db="EMBL/GenBank/DDBJ databases">
        <title>Hymenobacter terrestris sp. nov. and Hymenobacter lapidiphilus sp. nov., isolated from regoliths in Antarctica.</title>
        <authorList>
            <person name="Sedlacek I."/>
            <person name="Pantucek R."/>
            <person name="Zeman M."/>
            <person name="Holochova P."/>
            <person name="Kralova S."/>
            <person name="Stankova E."/>
            <person name="Sedo O."/>
            <person name="Micenkova L."/>
            <person name="Svec P."/>
            <person name="Gupta V."/>
            <person name="Sood U."/>
            <person name="Korpole U.S."/>
            <person name="Lal R."/>
        </authorList>
    </citation>
    <scope>NUCLEOTIDE SEQUENCE [LARGE SCALE GENOMIC DNA]</scope>
    <source>
        <strain evidence="2 3">P5342</strain>
    </source>
</reference>
<keyword evidence="1" id="KW-1133">Transmembrane helix</keyword>
<gene>
    <name evidence="2" type="ORF">HW554_05825</name>
</gene>
<keyword evidence="3" id="KW-1185">Reference proteome</keyword>
<protein>
    <submittedName>
        <fullName evidence="2">Uncharacterized protein</fullName>
    </submittedName>
</protein>
<evidence type="ECO:0000313" key="3">
    <source>
        <dbReference type="Proteomes" id="UP000565521"/>
    </source>
</evidence>
<comment type="caution">
    <text evidence="2">The sequence shown here is derived from an EMBL/GenBank/DDBJ whole genome shotgun (WGS) entry which is preliminary data.</text>
</comment>
<keyword evidence="1" id="KW-0472">Membrane</keyword>
<keyword evidence="1" id="KW-0812">Transmembrane</keyword>
<evidence type="ECO:0000313" key="2">
    <source>
        <dbReference type="EMBL" id="NVO30717.1"/>
    </source>
</evidence>
<dbReference type="Proteomes" id="UP000565521">
    <property type="component" value="Unassembled WGS sequence"/>
</dbReference>
<dbReference type="AlphaFoldDB" id="A0A7Y7U4X2"/>
<organism evidence="2 3">
    <name type="scientific">Hymenobacter lapidiphilus</name>
    <dbReference type="NCBI Taxonomy" id="2608003"/>
    <lineage>
        <taxon>Bacteria</taxon>
        <taxon>Pseudomonadati</taxon>
        <taxon>Bacteroidota</taxon>
        <taxon>Cytophagia</taxon>
        <taxon>Cytophagales</taxon>
        <taxon>Hymenobacteraceae</taxon>
        <taxon>Hymenobacter</taxon>
    </lineage>
</organism>
<dbReference type="RefSeq" id="WP_176907646.1">
    <property type="nucleotide sequence ID" value="NZ_JABKAU010000008.1"/>
</dbReference>
<feature type="transmembrane region" description="Helical" evidence="1">
    <location>
        <begin position="12"/>
        <end position="36"/>
    </location>
</feature>
<sequence>MQKGKLFSFLFRGYFGSYGFLSFVFGVFSLCGVMPANLNGTSYYGITGFFITILFAPLFALIFAATSWIFIAPGLIVYDFFADVFQNLRRSS</sequence>
<evidence type="ECO:0000256" key="1">
    <source>
        <dbReference type="SAM" id="Phobius"/>
    </source>
</evidence>
<proteinExistence type="predicted"/>
<feature type="transmembrane region" description="Helical" evidence="1">
    <location>
        <begin position="48"/>
        <end position="81"/>
    </location>
</feature>
<name>A0A7Y7U4X2_9BACT</name>